<gene>
    <name evidence="1" type="ORF">E2C01_025257</name>
</gene>
<accession>A0A5B7EFI1</accession>
<organism evidence="1 2">
    <name type="scientific">Portunus trituberculatus</name>
    <name type="common">Swimming crab</name>
    <name type="synonym">Neptunus trituberculatus</name>
    <dbReference type="NCBI Taxonomy" id="210409"/>
    <lineage>
        <taxon>Eukaryota</taxon>
        <taxon>Metazoa</taxon>
        <taxon>Ecdysozoa</taxon>
        <taxon>Arthropoda</taxon>
        <taxon>Crustacea</taxon>
        <taxon>Multicrustacea</taxon>
        <taxon>Malacostraca</taxon>
        <taxon>Eumalacostraca</taxon>
        <taxon>Eucarida</taxon>
        <taxon>Decapoda</taxon>
        <taxon>Pleocyemata</taxon>
        <taxon>Brachyura</taxon>
        <taxon>Eubrachyura</taxon>
        <taxon>Portunoidea</taxon>
        <taxon>Portunidae</taxon>
        <taxon>Portuninae</taxon>
        <taxon>Portunus</taxon>
    </lineage>
</organism>
<comment type="caution">
    <text evidence="1">The sequence shown here is derived from an EMBL/GenBank/DDBJ whole genome shotgun (WGS) entry which is preliminary data.</text>
</comment>
<protein>
    <submittedName>
        <fullName evidence="1">Uncharacterized protein</fullName>
    </submittedName>
</protein>
<evidence type="ECO:0000313" key="1">
    <source>
        <dbReference type="EMBL" id="MPC31956.1"/>
    </source>
</evidence>
<reference evidence="1 2" key="1">
    <citation type="submission" date="2019-05" db="EMBL/GenBank/DDBJ databases">
        <title>Another draft genome of Portunus trituberculatus and its Hox gene families provides insights of decapod evolution.</title>
        <authorList>
            <person name="Jeong J.-H."/>
            <person name="Song I."/>
            <person name="Kim S."/>
            <person name="Choi T."/>
            <person name="Kim D."/>
            <person name="Ryu S."/>
            <person name="Kim W."/>
        </authorList>
    </citation>
    <scope>NUCLEOTIDE SEQUENCE [LARGE SCALE GENOMIC DNA]</scope>
    <source>
        <tissue evidence="1">Muscle</tissue>
    </source>
</reference>
<evidence type="ECO:0000313" key="2">
    <source>
        <dbReference type="Proteomes" id="UP000324222"/>
    </source>
</evidence>
<sequence length="65" mass="6980">MVYIDMEARGSARQHTPGIRGDELSIIRQGAVLDIGSFALVCIVSGGKKQLGRNATKGETCFVKE</sequence>
<dbReference type="AlphaFoldDB" id="A0A5B7EFI1"/>
<proteinExistence type="predicted"/>
<dbReference type="Proteomes" id="UP000324222">
    <property type="component" value="Unassembled WGS sequence"/>
</dbReference>
<name>A0A5B7EFI1_PORTR</name>
<keyword evidence="2" id="KW-1185">Reference proteome</keyword>
<dbReference type="EMBL" id="VSRR010002535">
    <property type="protein sequence ID" value="MPC31956.1"/>
    <property type="molecule type" value="Genomic_DNA"/>
</dbReference>